<proteinExistence type="inferred from homology"/>
<dbReference type="HOGENOM" id="CLU_128762_1_0_9"/>
<accession>G9WFL3</accession>
<comment type="caution">
    <text evidence="6">The sequence shown here is derived from an EMBL/GenBank/DDBJ whole genome shotgun (WGS) entry which is preliminary data.</text>
</comment>
<dbReference type="PANTHER" id="PTHR10724:SF7">
    <property type="entry name" value="SMALL RIBOSOMAL SUBUNIT PROTEIN BS1C"/>
    <property type="match status" value="1"/>
</dbReference>
<reference evidence="6 7" key="1">
    <citation type="journal article" date="2012" name="PLoS ONE">
        <title>Functional divergence in the genus oenococcus as predicted by genome sequencing of the newly-described species, Oenococcus kitaharae.</title>
        <authorList>
            <person name="Borneman A.R."/>
            <person name="McCarthy J.M."/>
            <person name="Chambers P.J."/>
            <person name="Bartowsky E.J."/>
        </authorList>
    </citation>
    <scope>NUCLEOTIDE SEQUENCE [LARGE SCALE GENOMIC DNA]</scope>
    <source>
        <strain evidence="7">DSM17330</strain>
    </source>
</reference>
<evidence type="ECO:0000256" key="1">
    <source>
        <dbReference type="ARBA" id="ARBA00006767"/>
    </source>
</evidence>
<dbReference type="RefSeq" id="WP_007746148.1">
    <property type="nucleotide sequence ID" value="NZ_CM001398.1"/>
</dbReference>
<dbReference type="InterPro" id="IPR003029">
    <property type="entry name" value="S1_domain"/>
</dbReference>
<dbReference type="FunFam" id="2.40.50.140:FF:000103">
    <property type="entry name" value="protein RRP5 homolog"/>
    <property type="match status" value="1"/>
</dbReference>
<evidence type="ECO:0000313" key="6">
    <source>
        <dbReference type="EMBL" id="EHN59305.1"/>
    </source>
</evidence>
<dbReference type="GO" id="GO:0006412">
    <property type="term" value="P:translation"/>
    <property type="evidence" value="ECO:0007669"/>
    <property type="project" value="TreeGrafter"/>
</dbReference>
<dbReference type="eggNOG" id="COG1098">
    <property type="taxonomic scope" value="Bacteria"/>
</dbReference>
<name>G9WFL3_9LACO</name>
<dbReference type="PANTHER" id="PTHR10724">
    <property type="entry name" value="30S RIBOSOMAL PROTEIN S1"/>
    <property type="match status" value="1"/>
</dbReference>
<gene>
    <name evidence="6" type="ORF">OKIT_1207</name>
</gene>
<dbReference type="STRING" id="336988.NT96_07300"/>
<dbReference type="GO" id="GO:0022627">
    <property type="term" value="C:cytosolic small ribosomal subunit"/>
    <property type="evidence" value="ECO:0007669"/>
    <property type="project" value="TreeGrafter"/>
</dbReference>
<dbReference type="Gene3D" id="2.40.50.140">
    <property type="entry name" value="Nucleic acid-binding proteins"/>
    <property type="match status" value="1"/>
</dbReference>
<sequence length="131" mass="14790">MDYKIGQKIQGTISGIQDYGVFVQLDSKHQGLVHISECKSGRITDLKDDFHVGQPIEAIILDIDDYSHKISLSFRQLAIPVTHANPKPGENRNIYKHFWTSTRVKTAFKPIAATIDASKSEALSRIRRVKE</sequence>
<keyword evidence="3" id="KW-0687">Ribonucleoprotein</keyword>
<dbReference type="SUPFAM" id="SSF50249">
    <property type="entry name" value="Nucleic acid-binding proteins"/>
    <property type="match status" value="1"/>
</dbReference>
<keyword evidence="7" id="KW-1185">Reference proteome</keyword>
<evidence type="ECO:0000259" key="5">
    <source>
        <dbReference type="PROSITE" id="PS50126"/>
    </source>
</evidence>
<dbReference type="CDD" id="cd00164">
    <property type="entry name" value="S1_like"/>
    <property type="match status" value="1"/>
</dbReference>
<dbReference type="PATRIC" id="fig|1045004.4.peg.1204"/>
<dbReference type="AlphaFoldDB" id="G9WFL3"/>
<evidence type="ECO:0000256" key="4">
    <source>
        <dbReference type="ARBA" id="ARBA00025604"/>
    </source>
</evidence>
<evidence type="ECO:0000256" key="3">
    <source>
        <dbReference type="ARBA" id="ARBA00023274"/>
    </source>
</evidence>
<dbReference type="PROSITE" id="PS50126">
    <property type="entry name" value="S1"/>
    <property type="match status" value="1"/>
</dbReference>
<dbReference type="OrthoDB" id="9810507at2"/>
<dbReference type="InterPro" id="IPR012340">
    <property type="entry name" value="NA-bd_OB-fold"/>
</dbReference>
<keyword evidence="2" id="KW-0689">Ribosomal protein</keyword>
<dbReference type="GO" id="GO:0003735">
    <property type="term" value="F:structural constituent of ribosome"/>
    <property type="evidence" value="ECO:0007669"/>
    <property type="project" value="TreeGrafter"/>
</dbReference>
<comment type="function">
    <text evidence="4">Binds mRNA; thus facilitating recognition of the initiation point. It is needed to translate mRNA with a short Shine-Dalgarno (SD) purine-rich sequence.</text>
</comment>
<feature type="domain" description="S1 motif" evidence="5">
    <location>
        <begin position="6"/>
        <end position="75"/>
    </location>
</feature>
<comment type="similarity">
    <text evidence="1">Belongs to the bacterial ribosomal protein bS1 family.</text>
</comment>
<dbReference type="Pfam" id="PF00575">
    <property type="entry name" value="S1"/>
    <property type="match status" value="1"/>
</dbReference>
<evidence type="ECO:0000256" key="2">
    <source>
        <dbReference type="ARBA" id="ARBA00022980"/>
    </source>
</evidence>
<dbReference type="InterPro" id="IPR050437">
    <property type="entry name" value="Ribos_protein_bS1-like"/>
</dbReference>
<dbReference type="Proteomes" id="UP000004959">
    <property type="component" value="Chromosome"/>
</dbReference>
<organism evidence="6 7">
    <name type="scientific">Oenococcus kitaharae DSM 17330</name>
    <dbReference type="NCBI Taxonomy" id="1045004"/>
    <lineage>
        <taxon>Bacteria</taxon>
        <taxon>Bacillati</taxon>
        <taxon>Bacillota</taxon>
        <taxon>Bacilli</taxon>
        <taxon>Lactobacillales</taxon>
        <taxon>Lactobacillaceae</taxon>
        <taxon>Oenococcus</taxon>
    </lineage>
</organism>
<dbReference type="SMART" id="SM00316">
    <property type="entry name" value="S1"/>
    <property type="match status" value="1"/>
</dbReference>
<dbReference type="GO" id="GO:0003729">
    <property type="term" value="F:mRNA binding"/>
    <property type="evidence" value="ECO:0007669"/>
    <property type="project" value="TreeGrafter"/>
</dbReference>
<evidence type="ECO:0000313" key="7">
    <source>
        <dbReference type="Proteomes" id="UP000004959"/>
    </source>
</evidence>
<protein>
    <submittedName>
        <fullName evidence="6">General stress protein 13</fullName>
    </submittedName>
</protein>
<dbReference type="EMBL" id="AFVZ01000001">
    <property type="protein sequence ID" value="EHN59305.1"/>
    <property type="molecule type" value="Genomic_DNA"/>
</dbReference>